<name>A0A0S4QYF2_9ACTN</name>
<dbReference type="InterPro" id="IPR046433">
    <property type="entry name" value="ActCoA_hydro"/>
</dbReference>
<dbReference type="Gene3D" id="3.40.1080.20">
    <property type="entry name" value="Acetyl-CoA hydrolase/transferase C-terminal domain"/>
    <property type="match status" value="1"/>
</dbReference>
<organism evidence="3 4">
    <name type="scientific">Parafrankia irregularis</name>
    <dbReference type="NCBI Taxonomy" id="795642"/>
    <lineage>
        <taxon>Bacteria</taxon>
        <taxon>Bacillati</taxon>
        <taxon>Actinomycetota</taxon>
        <taxon>Actinomycetes</taxon>
        <taxon>Frankiales</taxon>
        <taxon>Frankiaceae</taxon>
        <taxon>Parafrankia</taxon>
    </lineage>
</organism>
<feature type="compositionally biased region" description="Low complexity" evidence="1">
    <location>
        <begin position="483"/>
        <end position="511"/>
    </location>
</feature>
<dbReference type="SUPFAM" id="SSF100950">
    <property type="entry name" value="NagB/RpiA/CoA transferase-like"/>
    <property type="match status" value="2"/>
</dbReference>
<proteinExistence type="predicted"/>
<feature type="domain" description="Acetyl-CoA hydrolase/transferase C-terminal" evidence="2">
    <location>
        <begin position="305"/>
        <end position="453"/>
    </location>
</feature>
<dbReference type="InterPro" id="IPR038460">
    <property type="entry name" value="AcetylCoA_hyd_C_sf"/>
</dbReference>
<dbReference type="PANTHER" id="PTHR21432:SF20">
    <property type="entry name" value="ACETYL-COA HYDROLASE"/>
    <property type="match status" value="1"/>
</dbReference>
<protein>
    <submittedName>
        <fullName evidence="3">Acyl-CoA hydrolase</fullName>
    </submittedName>
</protein>
<dbReference type="GO" id="GO:0006083">
    <property type="term" value="P:acetate metabolic process"/>
    <property type="evidence" value="ECO:0007669"/>
    <property type="project" value="InterPro"/>
</dbReference>
<dbReference type="GO" id="GO:0016787">
    <property type="term" value="F:hydrolase activity"/>
    <property type="evidence" value="ECO:0007669"/>
    <property type="project" value="UniProtKB-KW"/>
</dbReference>
<dbReference type="PANTHER" id="PTHR21432">
    <property type="entry name" value="ACETYL-COA HYDROLASE-RELATED"/>
    <property type="match status" value="1"/>
</dbReference>
<reference evidence="4" key="1">
    <citation type="submission" date="2015-11" db="EMBL/GenBank/DDBJ databases">
        <authorList>
            <person name="Varghese N."/>
        </authorList>
    </citation>
    <scope>NUCLEOTIDE SEQUENCE [LARGE SCALE GENOMIC DNA]</scope>
    <source>
        <strain evidence="4">DSM 45899</strain>
    </source>
</reference>
<keyword evidence="4" id="KW-1185">Reference proteome</keyword>
<evidence type="ECO:0000256" key="1">
    <source>
        <dbReference type="SAM" id="MobiDB-lite"/>
    </source>
</evidence>
<dbReference type="Gene3D" id="3.40.1080.10">
    <property type="entry name" value="Glutaconate Coenzyme A-transferase"/>
    <property type="match status" value="1"/>
</dbReference>
<evidence type="ECO:0000259" key="2">
    <source>
        <dbReference type="Pfam" id="PF13336"/>
    </source>
</evidence>
<dbReference type="InterPro" id="IPR037171">
    <property type="entry name" value="NagB/RpiA_transferase-like"/>
</dbReference>
<accession>A0A0S4QYF2</accession>
<evidence type="ECO:0000313" key="4">
    <source>
        <dbReference type="Proteomes" id="UP000198802"/>
    </source>
</evidence>
<dbReference type="Gene3D" id="3.30.750.70">
    <property type="entry name" value="4-hydroxybutyrate coenzyme like domains"/>
    <property type="match status" value="1"/>
</dbReference>
<dbReference type="Pfam" id="PF13336">
    <property type="entry name" value="AcetylCoA_hyd_C"/>
    <property type="match status" value="1"/>
</dbReference>
<feature type="region of interest" description="Disordered" evidence="1">
    <location>
        <begin position="458"/>
        <end position="511"/>
    </location>
</feature>
<dbReference type="AlphaFoldDB" id="A0A0S4QYF2"/>
<feature type="compositionally biased region" description="Basic and acidic residues" evidence="1">
    <location>
        <begin position="458"/>
        <end position="482"/>
    </location>
</feature>
<dbReference type="Proteomes" id="UP000198802">
    <property type="component" value="Unassembled WGS sequence"/>
</dbReference>
<evidence type="ECO:0000313" key="3">
    <source>
        <dbReference type="EMBL" id="CUU60515.1"/>
    </source>
</evidence>
<dbReference type="InterPro" id="IPR026888">
    <property type="entry name" value="AcetylCoA_hyd_C"/>
</dbReference>
<keyword evidence="3" id="KW-0378">Hydrolase</keyword>
<sequence>MCRQWVTSGYIGGPLDPAPAAARATRDNRDMRSVDESALGDLVAARLGARGKVDENDKRGEIGLVGAGGENPPMVVAAGNFASPLVALSALDRAVERYRLFVLNPQVGLPERPGVIPVTPFVGPGMRGRPALEYLPSRLGLVPRLFTGGYRPDVVVLHTSRPVGGRLSMGTEVNILPAAVRAARATGGLVIAQINPRMPYTFGDGELDTASVDLAIEVDMPLVSPTPHPPDDIHQEIGARVAALVPDGATLQLGIGTVPDATLAALTGRRGLRVWTETFSDGLLALDQAAALDRHAPIVSSFVFGSQQLYGWLDRNERIRFLRTETVNDPAVIARQPLMTSINTALQVDLHAQANASYVRGRIWSGFGGQPDFVTGALHAADGQAIIALPSWHARSASSTIVAALSEPTTSFQHSHVVSEHGVADIWGSSLRQQADELIRNVAHPDARDALAATFADTHTDARGGARADVHSGARAEADRPRPSASAPQQSASRSTTGASASAVAPSGVEK</sequence>
<dbReference type="GO" id="GO:0008775">
    <property type="term" value="F:acetate CoA-transferase activity"/>
    <property type="evidence" value="ECO:0007669"/>
    <property type="project" value="InterPro"/>
</dbReference>
<dbReference type="EMBL" id="FAOZ01000041">
    <property type="protein sequence ID" value="CUU60515.1"/>
    <property type="molecule type" value="Genomic_DNA"/>
</dbReference>
<gene>
    <name evidence="3" type="ORF">Ga0074812_14134</name>
</gene>